<dbReference type="InterPro" id="IPR013321">
    <property type="entry name" value="Arc_rbn_hlx_hlx"/>
</dbReference>
<dbReference type="EMBL" id="CP041932">
    <property type="protein sequence ID" value="QEK15774.1"/>
    <property type="molecule type" value="Genomic_DNA"/>
</dbReference>
<dbReference type="GO" id="GO:0006355">
    <property type="term" value="P:regulation of DNA-templated transcription"/>
    <property type="evidence" value="ECO:0007669"/>
    <property type="project" value="InterPro"/>
</dbReference>
<sequence length="86" mass="10094">MESATKHVQTEIDESLYLMLKMIAIRKREPLKEVLREAIERYIEAEENTLTKNLKSDPIWKLVGRGELEENASESEDWGTVEWESE</sequence>
<dbReference type="RefSeq" id="WP_148883657.1">
    <property type="nucleotide sequence ID" value="NZ_CP041932.1"/>
</dbReference>
<dbReference type="InterPro" id="IPR010985">
    <property type="entry name" value="Ribbon_hlx_hlx"/>
</dbReference>
<evidence type="ECO:0008006" key="3">
    <source>
        <dbReference type="Google" id="ProtNLM"/>
    </source>
</evidence>
<dbReference type="GeneID" id="41608881"/>
<keyword evidence="2" id="KW-1185">Reference proteome</keyword>
<gene>
    <name evidence="1" type="ORF">FPV09_03460</name>
</gene>
<dbReference type="AlphaFoldDB" id="A0A5C0SQX3"/>
<name>A0A5C0SQX3_9EURY</name>
<proteinExistence type="predicted"/>
<dbReference type="SUPFAM" id="SSF47598">
    <property type="entry name" value="Ribbon-helix-helix"/>
    <property type="match status" value="1"/>
</dbReference>
<dbReference type="Proteomes" id="UP000322631">
    <property type="component" value="Chromosome"/>
</dbReference>
<dbReference type="Gene3D" id="1.10.1220.10">
    <property type="entry name" value="Met repressor-like"/>
    <property type="match status" value="1"/>
</dbReference>
<accession>A0A5C0SQX3</accession>
<reference evidence="1 2" key="1">
    <citation type="submission" date="2019-07" db="EMBL/GenBank/DDBJ databases">
        <title>Complete genome of Thermococcus acidophilus.</title>
        <authorList>
            <person name="Li X."/>
        </authorList>
    </citation>
    <scope>NUCLEOTIDE SEQUENCE [LARGE SCALE GENOMIC DNA]</scope>
    <source>
        <strain evidence="1 2">SY113</strain>
    </source>
</reference>
<evidence type="ECO:0000313" key="1">
    <source>
        <dbReference type="EMBL" id="QEK15774.1"/>
    </source>
</evidence>
<evidence type="ECO:0000313" key="2">
    <source>
        <dbReference type="Proteomes" id="UP000322631"/>
    </source>
</evidence>
<organism evidence="1 2">
    <name type="scientific">Thermococcus aciditolerans</name>
    <dbReference type="NCBI Taxonomy" id="2598455"/>
    <lineage>
        <taxon>Archaea</taxon>
        <taxon>Methanobacteriati</taxon>
        <taxon>Methanobacteriota</taxon>
        <taxon>Thermococci</taxon>
        <taxon>Thermococcales</taxon>
        <taxon>Thermococcaceae</taxon>
        <taxon>Thermococcus</taxon>
    </lineage>
</organism>
<dbReference type="KEGG" id="them:FPV09_03460"/>
<protein>
    <recommendedName>
        <fullName evidence="3">Ribbon-helix-helix protein CopG domain-containing protein</fullName>
    </recommendedName>
</protein>